<dbReference type="Gene3D" id="3.30.40.10">
    <property type="entry name" value="Zinc/RING finger domain, C3HC4 (zinc finger)"/>
    <property type="match status" value="2"/>
</dbReference>
<reference evidence="8" key="1">
    <citation type="submission" date="2020-06" db="EMBL/GenBank/DDBJ databases">
        <title>WGS assembly of Ceratodon purpureus strain R40.</title>
        <authorList>
            <person name="Carey S.B."/>
            <person name="Jenkins J."/>
            <person name="Shu S."/>
            <person name="Lovell J.T."/>
            <person name="Sreedasyam A."/>
            <person name="Maumus F."/>
            <person name="Tiley G.P."/>
            <person name="Fernandez-Pozo N."/>
            <person name="Barry K."/>
            <person name="Chen C."/>
            <person name="Wang M."/>
            <person name="Lipzen A."/>
            <person name="Daum C."/>
            <person name="Saski C.A."/>
            <person name="Payton A.C."/>
            <person name="Mcbreen J.C."/>
            <person name="Conrad R.E."/>
            <person name="Kollar L.M."/>
            <person name="Olsson S."/>
            <person name="Huttunen S."/>
            <person name="Landis J.B."/>
            <person name="Wickett N.J."/>
            <person name="Johnson M.G."/>
            <person name="Rensing S.A."/>
            <person name="Grimwood J."/>
            <person name="Schmutz J."/>
            <person name="Mcdaniel S.F."/>
        </authorList>
    </citation>
    <scope>NUCLEOTIDE SEQUENCE</scope>
    <source>
        <strain evidence="8">R40</strain>
    </source>
</reference>
<dbReference type="OrthoDB" id="6270329at2759"/>
<evidence type="ECO:0000256" key="2">
    <source>
        <dbReference type="ARBA" id="ARBA00022771"/>
    </source>
</evidence>
<dbReference type="GO" id="GO:0061630">
    <property type="term" value="F:ubiquitin protein ligase activity"/>
    <property type="evidence" value="ECO:0007669"/>
    <property type="project" value="TreeGrafter"/>
</dbReference>
<dbReference type="CDD" id="cd23132">
    <property type="entry name" value="RING-HC_PRT1-like"/>
    <property type="match status" value="1"/>
</dbReference>
<dbReference type="AlphaFoldDB" id="A0A8T0J0I5"/>
<dbReference type="InterPro" id="IPR013083">
    <property type="entry name" value="Znf_RING/FYVE/PHD"/>
</dbReference>
<dbReference type="SMART" id="SM00184">
    <property type="entry name" value="RING"/>
    <property type="match status" value="2"/>
</dbReference>
<evidence type="ECO:0000256" key="1">
    <source>
        <dbReference type="ARBA" id="ARBA00022723"/>
    </source>
</evidence>
<feature type="compositionally biased region" description="Low complexity" evidence="5">
    <location>
        <begin position="149"/>
        <end position="159"/>
    </location>
</feature>
<dbReference type="Pfam" id="PF13445">
    <property type="entry name" value="zf-RING_UBOX"/>
    <property type="match status" value="1"/>
</dbReference>
<protein>
    <recommendedName>
        <fullName evidence="10">E3 ubiquitin-protein ligase PRT1</fullName>
    </recommendedName>
</protein>
<feature type="domain" description="ZZ-type" evidence="7">
    <location>
        <begin position="327"/>
        <end position="390"/>
    </location>
</feature>
<dbReference type="PROSITE" id="PS50135">
    <property type="entry name" value="ZF_ZZ_2"/>
    <property type="match status" value="1"/>
</dbReference>
<organism evidence="8 9">
    <name type="scientific">Ceratodon purpureus</name>
    <name type="common">Fire moss</name>
    <name type="synonym">Dicranum purpureum</name>
    <dbReference type="NCBI Taxonomy" id="3225"/>
    <lineage>
        <taxon>Eukaryota</taxon>
        <taxon>Viridiplantae</taxon>
        <taxon>Streptophyta</taxon>
        <taxon>Embryophyta</taxon>
        <taxon>Bryophyta</taxon>
        <taxon>Bryophytina</taxon>
        <taxon>Bryopsida</taxon>
        <taxon>Dicranidae</taxon>
        <taxon>Pseudoditrichales</taxon>
        <taxon>Ditrichaceae</taxon>
        <taxon>Ceratodon</taxon>
    </lineage>
</organism>
<keyword evidence="2 4" id="KW-0863">Zinc-finger</keyword>
<accession>A0A8T0J0I5</accession>
<feature type="region of interest" description="Disordered" evidence="5">
    <location>
        <begin position="86"/>
        <end position="105"/>
    </location>
</feature>
<dbReference type="SUPFAM" id="SSF57850">
    <property type="entry name" value="RING/U-box"/>
    <property type="match status" value="3"/>
</dbReference>
<evidence type="ECO:0000256" key="4">
    <source>
        <dbReference type="PROSITE-ProRule" id="PRU00228"/>
    </source>
</evidence>
<dbReference type="CDD" id="cd02249">
    <property type="entry name" value="ZZ"/>
    <property type="match status" value="1"/>
</dbReference>
<evidence type="ECO:0000259" key="6">
    <source>
        <dbReference type="PROSITE" id="PS50089"/>
    </source>
</evidence>
<dbReference type="PROSITE" id="PS00518">
    <property type="entry name" value="ZF_RING_1"/>
    <property type="match status" value="2"/>
</dbReference>
<evidence type="ECO:0000256" key="3">
    <source>
        <dbReference type="ARBA" id="ARBA00022833"/>
    </source>
</evidence>
<dbReference type="PANTHER" id="PTHR15898">
    <property type="entry name" value="BIFUNCTIONAL APOPTOSIS REGULATOR"/>
    <property type="match status" value="1"/>
</dbReference>
<dbReference type="PANTHER" id="PTHR15898:SF13">
    <property type="entry name" value="BIFUNCTIONAL APOPTOSIS REGULATOR"/>
    <property type="match status" value="1"/>
</dbReference>
<dbReference type="InterPro" id="IPR017907">
    <property type="entry name" value="Znf_RING_CS"/>
</dbReference>
<dbReference type="FunFam" id="3.30.60.90:FF:000014">
    <property type="entry name" value="E3 ubiquitin-protein ligase PRT1"/>
    <property type="match status" value="1"/>
</dbReference>
<feature type="domain" description="RING-type" evidence="6">
    <location>
        <begin position="12"/>
        <end position="52"/>
    </location>
</feature>
<dbReference type="InterPro" id="IPR043145">
    <property type="entry name" value="Znf_ZZ_sf"/>
</dbReference>
<keyword evidence="1" id="KW-0479">Metal-binding</keyword>
<dbReference type="Gene3D" id="3.30.60.90">
    <property type="match status" value="1"/>
</dbReference>
<dbReference type="GO" id="GO:0008270">
    <property type="term" value="F:zinc ion binding"/>
    <property type="evidence" value="ECO:0007669"/>
    <property type="project" value="UniProtKB-KW"/>
</dbReference>
<evidence type="ECO:0000256" key="5">
    <source>
        <dbReference type="SAM" id="MobiDB-lite"/>
    </source>
</evidence>
<keyword evidence="3" id="KW-0862">Zinc</keyword>
<feature type="compositionally biased region" description="Polar residues" evidence="5">
    <location>
        <begin position="438"/>
        <end position="453"/>
    </location>
</feature>
<dbReference type="Pfam" id="PF13920">
    <property type="entry name" value="zf-C3HC4_3"/>
    <property type="match status" value="1"/>
</dbReference>
<comment type="caution">
    <text evidence="8">The sequence shown here is derived from an EMBL/GenBank/DDBJ whole genome shotgun (WGS) entry which is preliminary data.</text>
</comment>
<name>A0A8T0J0I5_CERPU</name>
<feature type="domain" description="RING-type" evidence="6">
    <location>
        <begin position="219"/>
        <end position="257"/>
    </location>
</feature>
<gene>
    <name evidence="8" type="ORF">KC19_2G220500</name>
</gene>
<feature type="compositionally biased region" description="Polar residues" evidence="5">
    <location>
        <begin position="119"/>
        <end position="140"/>
    </location>
</feature>
<keyword evidence="9" id="KW-1185">Reference proteome</keyword>
<proteinExistence type="predicted"/>
<dbReference type="Pfam" id="PF00569">
    <property type="entry name" value="ZZ"/>
    <property type="match status" value="1"/>
</dbReference>
<dbReference type="GO" id="GO:0043161">
    <property type="term" value="P:proteasome-mediated ubiquitin-dependent protein catabolic process"/>
    <property type="evidence" value="ECO:0007669"/>
    <property type="project" value="TreeGrafter"/>
</dbReference>
<sequence length="540" mass="60236">METHDDAEQFQCIICLELVYKPIVHACGHLFCFWCVHRAMDGAYKNLCPLCRRPYMHFPRICEQLHFVLLKAVHDKYLTRAKEVQEEEAQGGIFSPEINPQPPRIRNMPLDIAMEDTPPENTSEEASSIATETVSSSNPCSERGSVCLSNSASSNSDDPNPNPSKEADVMGSFKGKAPMPDEGEETLPGGQELLGKTENLDILLPDLTDLTVTTLDLACLHCGNLLYRPVVLNCGHMFCEHCVVVGDDESVSCPSCKAEHPGMFPQVCLELHHYIDRIFPLEYAQRSLQVAAEERDRPPNRPQLPPSEPQDLFLKSRIRKSLPGPVHRAVGCDGCGMMPIVGKRFQCQDCPEAIGFDLCQKCHETGCVVGRFNQRHTPEHRMVEVRLPSRGSMGRQFLDAMANRSLNIMDLRVIAEDCNESEALQVLLMQHRIGNLGESPQGNGASTLETSDPQVAPSADGAADGVVEDGVREIAEDYVLQDGDDHHEVYVLQDGDDHHEAFMHSHGEDGEFDDHDDEEEFEAFSRDDEDIDFFRVVFHS</sequence>
<dbReference type="FunFam" id="3.30.40.10:FF:000489">
    <property type="entry name" value="E3 ubiquitin-protein ligase PRT1"/>
    <property type="match status" value="1"/>
</dbReference>
<feature type="region of interest" description="Disordered" evidence="5">
    <location>
        <begin position="113"/>
        <end position="190"/>
    </location>
</feature>
<dbReference type="InterPro" id="IPR000433">
    <property type="entry name" value="Znf_ZZ"/>
</dbReference>
<dbReference type="EMBL" id="CM026422">
    <property type="protein sequence ID" value="KAG0588153.1"/>
    <property type="molecule type" value="Genomic_DNA"/>
</dbReference>
<dbReference type="PROSITE" id="PS50089">
    <property type="entry name" value="ZF_RING_2"/>
    <property type="match status" value="2"/>
</dbReference>
<evidence type="ECO:0000259" key="7">
    <source>
        <dbReference type="PROSITE" id="PS50135"/>
    </source>
</evidence>
<evidence type="ECO:0000313" key="8">
    <source>
        <dbReference type="EMBL" id="KAG0588153.1"/>
    </source>
</evidence>
<dbReference type="InterPro" id="IPR001841">
    <property type="entry name" value="Znf_RING"/>
</dbReference>
<feature type="region of interest" description="Disordered" evidence="5">
    <location>
        <begin position="437"/>
        <end position="464"/>
    </location>
</feature>
<evidence type="ECO:0008006" key="10">
    <source>
        <dbReference type="Google" id="ProtNLM"/>
    </source>
</evidence>
<dbReference type="InterPro" id="IPR027370">
    <property type="entry name" value="Znf-RING_euk"/>
</dbReference>
<feature type="region of interest" description="Disordered" evidence="5">
    <location>
        <begin position="291"/>
        <end position="310"/>
    </location>
</feature>
<dbReference type="Proteomes" id="UP000822688">
    <property type="component" value="Chromosome 2"/>
</dbReference>
<evidence type="ECO:0000313" key="9">
    <source>
        <dbReference type="Proteomes" id="UP000822688"/>
    </source>
</evidence>
<dbReference type="SMART" id="SM00291">
    <property type="entry name" value="ZnF_ZZ"/>
    <property type="match status" value="1"/>
</dbReference>